<accession>F3KZ33</accession>
<dbReference type="RefSeq" id="WP_009574682.1">
    <property type="nucleotide sequence ID" value="NZ_AEIG01000010.1"/>
</dbReference>
<organism evidence="1 2">
    <name type="scientific">Aequoribacter fuscus</name>
    <dbReference type="NCBI Taxonomy" id="2518989"/>
    <lineage>
        <taxon>Bacteria</taxon>
        <taxon>Pseudomonadati</taxon>
        <taxon>Pseudomonadota</taxon>
        <taxon>Gammaproteobacteria</taxon>
        <taxon>Cellvibrionales</taxon>
        <taxon>Halieaceae</taxon>
        <taxon>Aequoribacter</taxon>
    </lineage>
</organism>
<evidence type="ECO:0000313" key="2">
    <source>
        <dbReference type="Proteomes" id="UP000005615"/>
    </source>
</evidence>
<sequence>MTQSEGYVAKMRAGLGDVVQYHLPLGEKTVALNPLIGQTVRLEFTGAIQCVACSRLTKKSFNQGYCYPCFKKLAQCDTCIMSPERCHFVAGTCREPEWGEANCNIDHFVYLANTSGLKVGITRHSQIPTRWIDQGASQALPIARVSSRHLSGLLEVQIAQSVADKTAWQAMLKGVAEPMDLVAKREEIKTLYASELAQLQHTHGIQSIQWLENQTPVDIAFPVTAYPTKVKALNFDKQAIVEGCLMGIKGQYLIFDTGVLNIRKFGGYELRLSY</sequence>
<dbReference type="eggNOG" id="ENOG502Z7J9">
    <property type="taxonomic scope" value="Bacteria"/>
</dbReference>
<evidence type="ECO:0000313" key="1">
    <source>
        <dbReference type="EMBL" id="EGG30680.1"/>
    </source>
</evidence>
<dbReference type="EMBL" id="AEIG01000010">
    <property type="protein sequence ID" value="EGG30680.1"/>
    <property type="molecule type" value="Genomic_DNA"/>
</dbReference>
<dbReference type="AlphaFoldDB" id="F3KZ33"/>
<dbReference type="OrthoDB" id="9775734at2"/>
<proteinExistence type="predicted"/>
<name>F3KZ33_9GAMM</name>
<comment type="caution">
    <text evidence="1">The sequence shown here is derived from an EMBL/GenBank/DDBJ whole genome shotgun (WGS) entry which is preliminary data.</text>
</comment>
<dbReference type="Pfam" id="PF10977">
    <property type="entry name" value="DUF2797"/>
    <property type="match status" value="1"/>
</dbReference>
<dbReference type="STRING" id="2518989.IMCC3088_99"/>
<reference evidence="1 2" key="1">
    <citation type="journal article" date="2011" name="J. Bacteriol.">
        <title>Genome sequence of strain IMCC3088, a proteorhodopsin-containing marine bacterium belonging to the OM60/NOR5 clade.</title>
        <authorList>
            <person name="Jang Y."/>
            <person name="Oh H.M."/>
            <person name="Kang I."/>
            <person name="Lee K."/>
            <person name="Yang S.J."/>
            <person name="Cho J.C."/>
        </authorList>
    </citation>
    <scope>NUCLEOTIDE SEQUENCE [LARGE SCALE GENOMIC DNA]</scope>
    <source>
        <strain evidence="1 2">IMCC3088</strain>
    </source>
</reference>
<keyword evidence="2" id="KW-1185">Reference proteome</keyword>
<dbReference type="Proteomes" id="UP000005615">
    <property type="component" value="Unassembled WGS sequence"/>
</dbReference>
<protein>
    <submittedName>
        <fullName evidence="1">Uncharacterized protein</fullName>
    </submittedName>
</protein>
<gene>
    <name evidence="1" type="ORF">IMCC3088_99</name>
</gene>
<dbReference type="InterPro" id="IPR021246">
    <property type="entry name" value="DUF2797"/>
</dbReference>